<name>A0ABS6EKW0_9CLOT</name>
<sequence length="323" mass="38037">MPGLLSHYLCGDEMIKILDNPKLKDIILKHRQVFNIGTQGPDIFFYYISYPWTSNKGLRKIGSTIHENNTTLFFLNAIEYLIDIKGDLKELITAYMCGYACHYSLDSNTHPYIFYRTGFIRPKEPYSLKYKCYHRDFETTLDFIMLDRLWHKRPSQVNPHSLVSVKDDEAYAIGKMYQHILKNILNIEITEKQIAKSTKDMVLVQRVLRDSSGIKKRLFKKIPFIGNMIYPLKVDDNLDYLNLKENTWCNPCDNSLLYKSSFIDMFNKAIEDSLIICTKLFKDIYDNENLLQREDYIGNRSFSTGLDSSLPLEFKYFRCIYEE</sequence>
<gene>
    <name evidence="2" type="ORF">KQI86_16135</name>
</gene>
<feature type="domain" description="Phospholipase C/D" evidence="1">
    <location>
        <begin position="7"/>
        <end position="166"/>
    </location>
</feature>
<evidence type="ECO:0000313" key="3">
    <source>
        <dbReference type="Proteomes" id="UP000726170"/>
    </source>
</evidence>
<dbReference type="InterPro" id="IPR029002">
    <property type="entry name" value="PLPC/GPLD1"/>
</dbReference>
<keyword evidence="3" id="KW-1185">Reference proteome</keyword>
<reference evidence="2 3" key="1">
    <citation type="submission" date="2021-06" db="EMBL/GenBank/DDBJ databases">
        <authorList>
            <person name="Sun Q."/>
            <person name="Li D."/>
        </authorList>
    </citation>
    <scope>NUCLEOTIDE SEQUENCE [LARGE SCALE GENOMIC DNA]</scope>
    <source>
        <strain evidence="2 3">MSJ-11</strain>
    </source>
</reference>
<dbReference type="Pfam" id="PF00882">
    <property type="entry name" value="Zn_dep_PLPC"/>
    <property type="match status" value="1"/>
</dbReference>
<dbReference type="EMBL" id="JAHLQF010000004">
    <property type="protein sequence ID" value="MBU5485850.1"/>
    <property type="molecule type" value="Genomic_DNA"/>
</dbReference>
<dbReference type="Proteomes" id="UP000726170">
    <property type="component" value="Unassembled WGS sequence"/>
</dbReference>
<protein>
    <submittedName>
        <fullName evidence="2">Zinc dependent phospholipase C family protein</fullName>
    </submittedName>
</protein>
<evidence type="ECO:0000259" key="1">
    <source>
        <dbReference type="Pfam" id="PF00882"/>
    </source>
</evidence>
<proteinExistence type="predicted"/>
<evidence type="ECO:0000313" key="2">
    <source>
        <dbReference type="EMBL" id="MBU5485850.1"/>
    </source>
</evidence>
<dbReference type="RefSeq" id="WP_216440454.1">
    <property type="nucleotide sequence ID" value="NZ_JAHLQF010000004.1"/>
</dbReference>
<organism evidence="2 3">
    <name type="scientific">Clostridium mobile</name>
    <dbReference type="NCBI Taxonomy" id="2841512"/>
    <lineage>
        <taxon>Bacteria</taxon>
        <taxon>Bacillati</taxon>
        <taxon>Bacillota</taxon>
        <taxon>Clostridia</taxon>
        <taxon>Eubacteriales</taxon>
        <taxon>Clostridiaceae</taxon>
        <taxon>Clostridium</taxon>
    </lineage>
</organism>
<comment type="caution">
    <text evidence="2">The sequence shown here is derived from an EMBL/GenBank/DDBJ whole genome shotgun (WGS) entry which is preliminary data.</text>
</comment>
<accession>A0ABS6EKW0</accession>